<dbReference type="AlphaFoldDB" id="A0A327RJD7"/>
<feature type="transmembrane region" description="Helical" evidence="1">
    <location>
        <begin position="182"/>
        <end position="201"/>
    </location>
</feature>
<evidence type="ECO:0000313" key="3">
    <source>
        <dbReference type="EMBL" id="RAJ16338.1"/>
    </source>
</evidence>
<keyword evidence="1" id="KW-0812">Transmembrane</keyword>
<feature type="transmembrane region" description="Helical" evidence="1">
    <location>
        <begin position="320"/>
        <end position="340"/>
    </location>
</feature>
<gene>
    <name evidence="3" type="ORF">LY08_01197</name>
</gene>
<organism evidence="3 4">
    <name type="scientific">Olleya aquimaris</name>
    <dbReference type="NCBI Taxonomy" id="639310"/>
    <lineage>
        <taxon>Bacteria</taxon>
        <taxon>Pseudomonadati</taxon>
        <taxon>Bacteroidota</taxon>
        <taxon>Flavobacteriia</taxon>
        <taxon>Flavobacteriales</taxon>
        <taxon>Flavobacteriaceae</taxon>
    </lineage>
</organism>
<feature type="transmembrane region" description="Helical" evidence="1">
    <location>
        <begin position="57"/>
        <end position="82"/>
    </location>
</feature>
<dbReference type="RefSeq" id="WP_111659529.1">
    <property type="nucleotide sequence ID" value="NZ_QLLO01000003.1"/>
</dbReference>
<keyword evidence="4" id="KW-1185">Reference proteome</keyword>
<reference evidence="3 4" key="1">
    <citation type="submission" date="2018-06" db="EMBL/GenBank/DDBJ databases">
        <title>Genomic Encyclopedia of Archaeal and Bacterial Type Strains, Phase II (KMG-II): from individual species to whole genera.</title>
        <authorList>
            <person name="Goeker M."/>
        </authorList>
    </citation>
    <scope>NUCLEOTIDE SEQUENCE [LARGE SCALE GENOMIC DNA]</scope>
    <source>
        <strain evidence="3 4">DSM 24464</strain>
    </source>
</reference>
<protein>
    <submittedName>
        <fullName evidence="3">Peptidoglycan/LPS O-acetylase OafA/YrhL</fullName>
    </submittedName>
</protein>
<name>A0A327RJD7_9FLAO</name>
<sequence>MLTKTDTLLLKGLGILAIVFHNFMHRIPPVYLENEFYFDATIFSNYLSRFTTHPEHIFQYLFSYFGHYGVQLFIFLSGYGLMIAYKNKLNSFWQFISTRLIKLYPAFLLAVLCIVVLKHMVLNAPFNTDAALNIVYNITFTANWIPNAWYTLSGPFWFYSMIFQMYIIFYWLVKYCKITTKMLWVVLLLSYVVIFTFGVYFEQLKLSVYLNFIGNLPVFVLGMILAKIKFDFNKISKLVWVLALVIFILGQYNRYFWYVSQIAFVTLFLITYNILKPYCNTKTLKNALLFTGKLSMYLFVVNGFMRTPWLYLLKNNNSEWFPYLLLVFHIVSVFIAALLLRAIEQFLMSKLIPKTD</sequence>
<dbReference type="Proteomes" id="UP000248703">
    <property type="component" value="Unassembled WGS sequence"/>
</dbReference>
<feature type="transmembrane region" description="Helical" evidence="1">
    <location>
        <begin position="287"/>
        <end position="305"/>
    </location>
</feature>
<dbReference type="Pfam" id="PF01757">
    <property type="entry name" value="Acyl_transf_3"/>
    <property type="match status" value="1"/>
</dbReference>
<feature type="transmembrane region" description="Helical" evidence="1">
    <location>
        <begin position="235"/>
        <end position="252"/>
    </location>
</feature>
<keyword evidence="1" id="KW-1133">Transmembrane helix</keyword>
<evidence type="ECO:0000259" key="2">
    <source>
        <dbReference type="Pfam" id="PF01757"/>
    </source>
</evidence>
<feature type="transmembrane region" description="Helical" evidence="1">
    <location>
        <begin position="207"/>
        <end position="228"/>
    </location>
</feature>
<keyword evidence="1" id="KW-0472">Membrane</keyword>
<feature type="transmembrane region" description="Helical" evidence="1">
    <location>
        <begin position="258"/>
        <end position="275"/>
    </location>
</feature>
<accession>A0A327RJD7</accession>
<feature type="domain" description="Acyltransferase 3" evidence="2">
    <location>
        <begin position="9"/>
        <end position="339"/>
    </location>
</feature>
<comment type="caution">
    <text evidence="3">The sequence shown here is derived from an EMBL/GenBank/DDBJ whole genome shotgun (WGS) entry which is preliminary data.</text>
</comment>
<dbReference type="GO" id="GO:0016747">
    <property type="term" value="F:acyltransferase activity, transferring groups other than amino-acyl groups"/>
    <property type="evidence" value="ECO:0007669"/>
    <property type="project" value="InterPro"/>
</dbReference>
<dbReference type="OrthoDB" id="128906at2"/>
<feature type="transmembrane region" description="Helical" evidence="1">
    <location>
        <begin position="103"/>
        <end position="122"/>
    </location>
</feature>
<evidence type="ECO:0000256" key="1">
    <source>
        <dbReference type="SAM" id="Phobius"/>
    </source>
</evidence>
<evidence type="ECO:0000313" key="4">
    <source>
        <dbReference type="Proteomes" id="UP000248703"/>
    </source>
</evidence>
<dbReference type="EMBL" id="QLLO01000003">
    <property type="protein sequence ID" value="RAJ16338.1"/>
    <property type="molecule type" value="Genomic_DNA"/>
</dbReference>
<feature type="transmembrane region" description="Helical" evidence="1">
    <location>
        <begin position="156"/>
        <end position="173"/>
    </location>
</feature>
<proteinExistence type="predicted"/>
<feature type="transmembrane region" description="Helical" evidence="1">
    <location>
        <begin position="7"/>
        <end position="24"/>
    </location>
</feature>
<dbReference type="InterPro" id="IPR002656">
    <property type="entry name" value="Acyl_transf_3_dom"/>
</dbReference>